<dbReference type="KEGG" id="vg:28801861"/>
<sequence>MKEFKVTIHLSVTINEDQVSYDFTHKSESKDSFLADLTSKPFIYVPAQNEKIFTLVNMRHVAEIHVQEVN</sequence>
<accession>A0A0Y0AUT1</accession>
<gene>
    <name evidence="1" type="ORF">Eldridge_0202</name>
</gene>
<dbReference type="Proteomes" id="UP000204502">
    <property type="component" value="Segment"/>
</dbReference>
<protein>
    <submittedName>
        <fullName evidence="1">Uncharacterized protein</fullName>
    </submittedName>
</protein>
<dbReference type="EMBL" id="KU253712">
    <property type="protein sequence ID" value="AMB18782.1"/>
    <property type="molecule type" value="Genomic_DNA"/>
</dbReference>
<evidence type="ECO:0000313" key="2">
    <source>
        <dbReference type="Proteomes" id="UP000204502"/>
    </source>
</evidence>
<evidence type="ECO:0000313" key="1">
    <source>
        <dbReference type="EMBL" id="AMB18782.1"/>
    </source>
</evidence>
<dbReference type="RefSeq" id="YP_009274906.1">
    <property type="nucleotide sequence ID" value="NC_030920.1"/>
</dbReference>
<proteinExistence type="predicted"/>
<keyword evidence="2" id="KW-1185">Reference proteome</keyword>
<organism evidence="1 2">
    <name type="scientific">Bacillus phage Eldridge</name>
    <dbReference type="NCBI Taxonomy" id="1776293"/>
    <lineage>
        <taxon>Viruses</taxon>
        <taxon>Duplodnaviria</taxon>
        <taxon>Heunggongvirae</taxon>
        <taxon>Uroviricota</taxon>
        <taxon>Caudoviricetes</taxon>
        <taxon>Herelleviridae</taxon>
        <taxon>Bastillevirinae</taxon>
        <taxon>Eldridgevirus</taxon>
        <taxon>Eldridgevirus eldridge</taxon>
    </lineage>
</organism>
<dbReference type="GeneID" id="28801861"/>
<reference evidence="1 2" key="1">
    <citation type="journal article" date="2016" name="Genome Announc.">
        <title>Complete Genome Sequence of Bacillus megaterium Bacteriophage Eldridge.</title>
        <authorList>
            <person name="Reveille A.M."/>
            <person name="Eldridge K.A."/>
            <person name="Temple L.M."/>
        </authorList>
    </citation>
    <scope>NUCLEOTIDE SEQUENCE [LARGE SCALE GENOMIC DNA]</scope>
</reference>
<name>A0A0Y0AUT1_9CAUD</name>